<dbReference type="EMBL" id="MLAK01000686">
    <property type="protein sequence ID" value="OHT07793.1"/>
    <property type="molecule type" value="Genomic_DNA"/>
</dbReference>
<accession>A0A1J4K8G8</accession>
<dbReference type="Proteomes" id="UP000179807">
    <property type="component" value="Unassembled WGS sequence"/>
</dbReference>
<comment type="caution">
    <text evidence="1">The sequence shown here is derived from an EMBL/GenBank/DDBJ whole genome shotgun (WGS) entry which is preliminary data.</text>
</comment>
<protein>
    <submittedName>
        <fullName evidence="1">Uncharacterized protein</fullName>
    </submittedName>
</protein>
<reference evidence="1" key="1">
    <citation type="submission" date="2016-10" db="EMBL/GenBank/DDBJ databases">
        <authorList>
            <person name="Benchimol M."/>
            <person name="Almeida L.G."/>
            <person name="Vasconcelos A.T."/>
            <person name="Perreira-Neves A."/>
            <person name="Rosa I.A."/>
            <person name="Tasca T."/>
            <person name="Bogo M.R."/>
            <person name="de Souza W."/>
        </authorList>
    </citation>
    <scope>NUCLEOTIDE SEQUENCE [LARGE SCALE GENOMIC DNA]</scope>
    <source>
        <strain evidence="1">K</strain>
    </source>
</reference>
<evidence type="ECO:0000313" key="2">
    <source>
        <dbReference type="Proteomes" id="UP000179807"/>
    </source>
</evidence>
<evidence type="ECO:0000313" key="1">
    <source>
        <dbReference type="EMBL" id="OHT07793.1"/>
    </source>
</evidence>
<organism evidence="1 2">
    <name type="scientific">Tritrichomonas foetus</name>
    <dbReference type="NCBI Taxonomy" id="1144522"/>
    <lineage>
        <taxon>Eukaryota</taxon>
        <taxon>Metamonada</taxon>
        <taxon>Parabasalia</taxon>
        <taxon>Tritrichomonadida</taxon>
        <taxon>Tritrichomonadidae</taxon>
        <taxon>Tritrichomonas</taxon>
    </lineage>
</organism>
<name>A0A1J4K8G8_9EUKA</name>
<dbReference type="RefSeq" id="XP_068360929.1">
    <property type="nucleotide sequence ID" value="XM_068503445.1"/>
</dbReference>
<sequence length="337" mass="39954">MSFSQLFDISVTFHLIILRTFSLNFIFSFNFQFDHFFIMTESPDQLHQSLYQSGLLLISDFRQTLVMELHVENSEKSQLLNALNLLEPTSLDENSLLLLYHDLSYIFTKYFFDFDFGILTPESEFTRTSDTTFFFKDYFLYFSFVSSFYEEPKEFKPELFKEKLSPFLFVSFVHNLIDVSNLAAPSHASNTIEYEMCKQLILNAKQLSQIDTFLILKKDLSTRVSQSLNSSDFKQDEFNAIFQSAFVITIVYPDSDFKDKNFTNLKKKIRKTLKIKKHDFLKKLDQFSEDRNILSYNTFVHKRYSLFNNSWIYPPEILEDFKPIAELRLNILSKKNR</sequence>
<proteinExistence type="predicted"/>
<dbReference type="GeneID" id="94838149"/>
<keyword evidence="2" id="KW-1185">Reference proteome</keyword>
<dbReference type="VEuPathDB" id="TrichDB:TRFO_23907"/>
<dbReference type="AlphaFoldDB" id="A0A1J4K8G8"/>
<gene>
    <name evidence="1" type="ORF">TRFO_23907</name>
</gene>